<dbReference type="Pfam" id="PF13649">
    <property type="entry name" value="Methyltransf_25"/>
    <property type="match status" value="1"/>
</dbReference>
<name>A0ABX4YI60_9LEPT</name>
<dbReference type="CDD" id="cd02440">
    <property type="entry name" value="AdoMet_MTases"/>
    <property type="match status" value="1"/>
</dbReference>
<dbReference type="EMBL" id="MCRM02000010">
    <property type="protein sequence ID" value="PNV74945.1"/>
    <property type="molecule type" value="Genomic_DNA"/>
</dbReference>
<feature type="domain" description="Methyltransferase" evidence="1">
    <location>
        <begin position="63"/>
        <end position="154"/>
    </location>
</feature>
<evidence type="ECO:0000259" key="1">
    <source>
        <dbReference type="Pfam" id="PF13649"/>
    </source>
</evidence>
<evidence type="ECO:0000313" key="3">
    <source>
        <dbReference type="Proteomes" id="UP000094669"/>
    </source>
</evidence>
<dbReference type="SUPFAM" id="SSF53335">
    <property type="entry name" value="S-adenosyl-L-methionine-dependent methyltransferases"/>
    <property type="match status" value="1"/>
</dbReference>
<comment type="caution">
    <text evidence="2">The sequence shown here is derived from an EMBL/GenBank/DDBJ whole genome shotgun (WGS) entry which is preliminary data.</text>
</comment>
<gene>
    <name evidence="2" type="ORF">BES34_011465</name>
</gene>
<dbReference type="Gene3D" id="2.20.25.110">
    <property type="entry name" value="S-adenosyl-L-methionine-dependent methyltransferases"/>
    <property type="match status" value="1"/>
</dbReference>
<keyword evidence="2" id="KW-0489">Methyltransferase</keyword>
<dbReference type="GO" id="GO:0032259">
    <property type="term" value="P:methylation"/>
    <property type="evidence" value="ECO:0007669"/>
    <property type="project" value="UniProtKB-KW"/>
</dbReference>
<dbReference type="RefSeq" id="WP_039935097.1">
    <property type="nucleotide sequence ID" value="NZ_MCRM02000010.1"/>
</dbReference>
<reference evidence="2" key="1">
    <citation type="submission" date="2018-01" db="EMBL/GenBank/DDBJ databases">
        <title>Genomic characterization of Leptospira inadai serogroup Lyme isolated from captured rat in Brazil and comparative analysis with human reference strain.</title>
        <authorList>
            <person name="Moreno L.Z."/>
            <person name="Loureiro A.P."/>
            <person name="Miraglia F."/>
            <person name="Kremer F.S."/>
            <person name="Eslabao M.R."/>
            <person name="Dellagostin O.A."/>
            <person name="Lilenbaum W."/>
            <person name="Moreno A.M."/>
        </authorList>
    </citation>
    <scope>NUCLEOTIDE SEQUENCE [LARGE SCALE GENOMIC DNA]</scope>
    <source>
        <strain evidence="2">M34/99</strain>
    </source>
</reference>
<dbReference type="Proteomes" id="UP000094669">
    <property type="component" value="Unassembled WGS sequence"/>
</dbReference>
<proteinExistence type="predicted"/>
<dbReference type="GO" id="GO:0008168">
    <property type="term" value="F:methyltransferase activity"/>
    <property type="evidence" value="ECO:0007669"/>
    <property type="project" value="UniProtKB-KW"/>
</dbReference>
<organism evidence="2 3">
    <name type="scientific">Leptospira inadai serovar Lyme</name>
    <dbReference type="NCBI Taxonomy" id="293084"/>
    <lineage>
        <taxon>Bacteria</taxon>
        <taxon>Pseudomonadati</taxon>
        <taxon>Spirochaetota</taxon>
        <taxon>Spirochaetia</taxon>
        <taxon>Leptospirales</taxon>
        <taxon>Leptospiraceae</taxon>
        <taxon>Leptospira</taxon>
    </lineage>
</organism>
<keyword evidence="3" id="KW-1185">Reference proteome</keyword>
<protein>
    <submittedName>
        <fullName evidence="2">Class I SAM-dependent methyltransferase</fullName>
    </submittedName>
</protein>
<evidence type="ECO:0000313" key="2">
    <source>
        <dbReference type="EMBL" id="PNV74945.1"/>
    </source>
</evidence>
<accession>A0ABX4YI60</accession>
<sequence length="261" mass="29726">MDRNTGNQAKRSRIISHIPQKKPYTAFSGVYDRVMRGAAYRLWAQVALGAYTSATGNSIPGKILDLGCGTCALWKELPSPSEIWGIDASQEMLSMAEKRRIPGNRVQANLLHLPPLPAPFDLILSVHDTFNYFLEEGQLRKIFREISGLLGKTGIFFFDVSTERNFEKNFDGAILEETHDGIHLIWENEYSKKDMILTTRLKFLERGTEIEEVHLHKAYPPEVWRFLLESSGLEILKIGSDYNSWKISPKAEYLNFVCKTA</sequence>
<keyword evidence="2" id="KW-0808">Transferase</keyword>
<dbReference type="Gene3D" id="3.40.50.150">
    <property type="entry name" value="Vaccinia Virus protein VP39"/>
    <property type="match status" value="1"/>
</dbReference>
<dbReference type="InterPro" id="IPR041698">
    <property type="entry name" value="Methyltransf_25"/>
</dbReference>
<dbReference type="InterPro" id="IPR029063">
    <property type="entry name" value="SAM-dependent_MTases_sf"/>
</dbReference>